<feature type="region of interest" description="Disordered" evidence="8">
    <location>
        <begin position="29"/>
        <end position="68"/>
    </location>
</feature>
<evidence type="ECO:0000256" key="3">
    <source>
        <dbReference type="ARBA" id="ARBA00018091"/>
    </source>
</evidence>
<evidence type="ECO:0000313" key="9">
    <source>
        <dbReference type="EMBL" id="XCH55646.1"/>
    </source>
</evidence>
<evidence type="ECO:0000256" key="4">
    <source>
        <dbReference type="ARBA" id="ARBA00022431"/>
    </source>
</evidence>
<organism evidence="9">
    <name type="scientific">Alphatorquevirus homin21</name>
    <dbReference type="NCBI Taxonomy" id="3048423"/>
    <lineage>
        <taxon>Viruses</taxon>
        <taxon>Monodnaviria</taxon>
        <taxon>Shotokuvirae</taxon>
        <taxon>Commensaviricota</taxon>
        <taxon>Cardeaviricetes</taxon>
        <taxon>Sanitavirales</taxon>
        <taxon>Anelloviridae</taxon>
        <taxon>Alphatorquevirus</taxon>
    </lineage>
</organism>
<evidence type="ECO:0000256" key="7">
    <source>
        <dbReference type="RuleBase" id="RU361230"/>
    </source>
</evidence>
<comment type="function">
    <text evidence="7">Self-assembles to form an icosahedral capsid.</text>
</comment>
<dbReference type="Pfam" id="PF02956">
    <property type="entry name" value="TT_ORF1"/>
    <property type="match status" value="1"/>
</dbReference>
<comment type="similarity">
    <text evidence="2 7">Belongs to the anelloviridae capsid protein family.</text>
</comment>
<evidence type="ECO:0000256" key="8">
    <source>
        <dbReference type="SAM" id="MobiDB-lite"/>
    </source>
</evidence>
<comment type="subcellular location">
    <subcellularLocation>
        <location evidence="1 7">Virion</location>
    </subcellularLocation>
</comment>
<keyword evidence="6 7" id="KW-0946">Virion</keyword>
<dbReference type="InterPro" id="IPR004219">
    <property type="entry name" value="TTvirus_Unk"/>
</dbReference>
<dbReference type="EMBL" id="PP816400">
    <property type="protein sequence ID" value="XCH55646.1"/>
    <property type="molecule type" value="Genomic_DNA"/>
</dbReference>
<name>A0AAU8H448_9VIRU</name>
<keyword evidence="4 7" id="KW-1140">T=1 icosahedral capsid protein</keyword>
<accession>A0AAU8H448</accession>
<proteinExistence type="inferred from homology"/>
<sequence length="773" mass="92751">MAWSWWWQRWRRRPWGRRRRWRKLRTRRPRRPVRRRRGRRRRTRVRRRRGGRWGRRRGRRTIKRRRRRRPYYKPRKKLVLTQWNPQTVRRCAIRGMIPLILCGHTTWNRNYAMRSEDYPEQGRYPFGGSMSTTTWSLRVLFDEHQKHRNRWSYPNTQLDLARYKGCRFTFYRHKKTDFIVTWSRRPPFKLNKYSSAMLHPGMMMQQKYKLLIPSWDTKPKGRPKVSVRIRPPTLFEDKWYTQQDLCEVNLVSLAVSAASFSHPFSQPSSNNICTTFQVLKDKYYPVIGILSDYNNQTAGNNEQYQQNKNQLEQWLYNTGDLYHTFHTQEYLNPNRKFDKTNGTAEDIKQKIWLGKSNNNFQTGKSSLFGFNTYKPNKQNLLEIRKQYFQTLTQDNDLHSKYGKAQAEHFEYHLGWYSPIFLSRHRSNLEFPTAYQDVTYNPNCDRGKGNRIWFQYGTKMDTWFNDKQCKCVLNDLPLWCIFYGYTDFIEAELGISAEIHNVGIVVVQCPYTFPPMFDKTQPQKGYVFYDMLFGSGKMPDGRGQVPIYWQQRWYPRMAFQLQVMHDITLTGPFSYKDDLVMTELATKYRFDFLWGGNMISEQIIKNPCRDEGMEPSYPSRLRRDLQIVDPRTVGPPWVFHTWDYRRGLFGADAIKRVSTKPTDDDWITVPYKKPRYFPPTEREDQNQEEGWSLQVQKLLTLSEETEAKAQTEEQQQQQFLRVQLKEQQQLGVRLRLLCQELLKTQAGLHMNPLFFSQQLTGFTCSPQSRKSNQS</sequence>
<evidence type="ECO:0000256" key="5">
    <source>
        <dbReference type="ARBA" id="ARBA00022561"/>
    </source>
</evidence>
<reference evidence="9" key="1">
    <citation type="submission" date="2024-05" db="EMBL/GenBank/DDBJ databases">
        <authorList>
            <person name="Laubscher F."/>
            <person name="Chudzinski V."/>
            <person name="Cordey S."/>
            <person name="Hosszu-Fellous K."/>
            <person name="Kaiser L."/>
        </authorList>
    </citation>
    <scope>NUCLEOTIDE SEQUENCE</scope>
    <source>
        <strain evidence="9">GE-0881-24-315</strain>
    </source>
</reference>
<evidence type="ECO:0000256" key="6">
    <source>
        <dbReference type="ARBA" id="ARBA00022844"/>
    </source>
</evidence>
<dbReference type="GO" id="GO:0039615">
    <property type="term" value="C:T=1 icosahedral viral capsid"/>
    <property type="evidence" value="ECO:0007669"/>
    <property type="project" value="UniProtKB-UniRule"/>
</dbReference>
<evidence type="ECO:0000256" key="2">
    <source>
        <dbReference type="ARBA" id="ARBA00006131"/>
    </source>
</evidence>
<protein>
    <recommendedName>
        <fullName evidence="3 7">Capsid protein</fullName>
    </recommendedName>
</protein>
<evidence type="ECO:0000256" key="1">
    <source>
        <dbReference type="ARBA" id="ARBA00004328"/>
    </source>
</evidence>
<keyword evidence="5 7" id="KW-0167">Capsid protein</keyword>